<evidence type="ECO:0000313" key="12">
    <source>
        <dbReference type="Proteomes" id="UP000232060"/>
    </source>
</evidence>
<organism evidence="11 12">
    <name type="scientific">Aeromonas lusitana</name>
    <dbReference type="NCBI Taxonomy" id="931529"/>
    <lineage>
        <taxon>Bacteria</taxon>
        <taxon>Pseudomonadati</taxon>
        <taxon>Pseudomonadota</taxon>
        <taxon>Gammaproteobacteria</taxon>
        <taxon>Aeromonadales</taxon>
        <taxon>Aeromonadaceae</taxon>
        <taxon>Aeromonas</taxon>
    </lineage>
</organism>
<dbReference type="PANTHER" id="PTHR30329:SF21">
    <property type="entry name" value="LIPOPROTEIN YIAD-RELATED"/>
    <property type="match status" value="1"/>
</dbReference>
<dbReference type="Proteomes" id="UP000232060">
    <property type="component" value="Unassembled WGS sequence"/>
</dbReference>
<accession>A0A2M8H7D3</accession>
<dbReference type="InterPro" id="IPR036737">
    <property type="entry name" value="OmpA-like_sf"/>
</dbReference>
<evidence type="ECO:0000256" key="2">
    <source>
        <dbReference type="ARBA" id="ARBA00008914"/>
    </source>
</evidence>
<evidence type="ECO:0000256" key="5">
    <source>
        <dbReference type="ARBA" id="ARBA00022989"/>
    </source>
</evidence>
<evidence type="ECO:0000256" key="4">
    <source>
        <dbReference type="ARBA" id="ARBA00022692"/>
    </source>
</evidence>
<evidence type="ECO:0000256" key="6">
    <source>
        <dbReference type="ARBA" id="ARBA00023136"/>
    </source>
</evidence>
<dbReference type="CDD" id="cd07185">
    <property type="entry name" value="OmpA_C-like"/>
    <property type="match status" value="1"/>
</dbReference>
<protein>
    <submittedName>
        <fullName evidence="11">LafU</fullName>
    </submittedName>
</protein>
<sequence length="315" mass="35384">MRNHEQIIIKRQQRRSSGPKSGGAWKVAFADFTLAMMAFFMVLWILAVSSQEEREVVASRLRDYSIMDSEANPFDIRNSPYPVDLGGNPSVLEELSPQFVKEGQRMPKHMERNRSIFNDGADGGYESLLVGKIEGEAQMKQLAGFIGSMADQMQAKNNLELQLVPQGLRILIRDDDEREMYSRGSARISPFFRHLLMALAPVFQRVENRVMISGHTDSTPFAGDNYSNWELSSDRAMMARRVLLAGGMPPERVGQVVAMSDTMLENTADPRGSQNRRIELLVMTTQAEKNLEQLFSTQTQVATQQAKDAVTHGNP</sequence>
<keyword evidence="5 9" id="KW-1133">Transmembrane helix</keyword>
<dbReference type="RefSeq" id="WP_100860615.1">
    <property type="nucleotide sequence ID" value="NZ_PGCP01000022.1"/>
</dbReference>
<dbReference type="PROSITE" id="PS51123">
    <property type="entry name" value="OMPA_2"/>
    <property type="match status" value="1"/>
</dbReference>
<dbReference type="Pfam" id="PF00691">
    <property type="entry name" value="OmpA"/>
    <property type="match status" value="1"/>
</dbReference>
<name>A0A2M8H7D3_9GAMM</name>
<comment type="caution">
    <text evidence="11">The sequence shown here is derived from an EMBL/GenBank/DDBJ whole genome shotgun (WGS) entry which is preliminary data.</text>
</comment>
<feature type="domain" description="OmpA-like" evidence="10">
    <location>
        <begin position="168"/>
        <end position="286"/>
    </location>
</feature>
<comment type="similarity">
    <text evidence="2">Belongs to the MotB family.</text>
</comment>
<dbReference type="InterPro" id="IPR050330">
    <property type="entry name" value="Bact_OuterMem_StrucFunc"/>
</dbReference>
<evidence type="ECO:0000313" key="11">
    <source>
        <dbReference type="EMBL" id="PJC92478.1"/>
    </source>
</evidence>
<keyword evidence="3" id="KW-1003">Cell membrane</keyword>
<evidence type="ECO:0000256" key="3">
    <source>
        <dbReference type="ARBA" id="ARBA00022475"/>
    </source>
</evidence>
<evidence type="ECO:0000256" key="7">
    <source>
        <dbReference type="PROSITE-ProRule" id="PRU00473"/>
    </source>
</evidence>
<dbReference type="EMBL" id="PGCP01000022">
    <property type="protein sequence ID" value="PJC92478.1"/>
    <property type="molecule type" value="Genomic_DNA"/>
</dbReference>
<dbReference type="InterPro" id="IPR025713">
    <property type="entry name" value="MotB-like_N_dom"/>
</dbReference>
<evidence type="ECO:0000259" key="10">
    <source>
        <dbReference type="PROSITE" id="PS51123"/>
    </source>
</evidence>
<feature type="transmembrane region" description="Helical" evidence="9">
    <location>
        <begin position="24"/>
        <end position="47"/>
    </location>
</feature>
<proteinExistence type="inferred from homology"/>
<evidence type="ECO:0000256" key="9">
    <source>
        <dbReference type="SAM" id="Phobius"/>
    </source>
</evidence>
<dbReference type="InterPro" id="IPR006665">
    <property type="entry name" value="OmpA-like"/>
</dbReference>
<feature type="region of interest" description="Disordered" evidence="8">
    <location>
        <begin position="1"/>
        <end position="22"/>
    </location>
</feature>
<evidence type="ECO:0000256" key="8">
    <source>
        <dbReference type="SAM" id="MobiDB-lite"/>
    </source>
</evidence>
<comment type="subcellular location">
    <subcellularLocation>
        <location evidence="1">Cell membrane</location>
        <topology evidence="1">Single-pass membrane protein</topology>
    </subcellularLocation>
</comment>
<dbReference type="Gene3D" id="3.30.1330.60">
    <property type="entry name" value="OmpA-like domain"/>
    <property type="match status" value="1"/>
</dbReference>
<dbReference type="OrthoDB" id="9809186at2"/>
<evidence type="ECO:0000256" key="1">
    <source>
        <dbReference type="ARBA" id="ARBA00004162"/>
    </source>
</evidence>
<dbReference type="AlphaFoldDB" id="A0A2M8H7D3"/>
<dbReference type="PANTHER" id="PTHR30329">
    <property type="entry name" value="STATOR ELEMENT OF FLAGELLAR MOTOR COMPLEX"/>
    <property type="match status" value="1"/>
</dbReference>
<keyword evidence="4 9" id="KW-0812">Transmembrane</keyword>
<dbReference type="GO" id="GO:0005886">
    <property type="term" value="C:plasma membrane"/>
    <property type="evidence" value="ECO:0007669"/>
    <property type="project" value="UniProtKB-SubCell"/>
</dbReference>
<dbReference type="Pfam" id="PF13677">
    <property type="entry name" value="MotB_plug"/>
    <property type="match status" value="1"/>
</dbReference>
<gene>
    <name evidence="11" type="ORF">CUC44_14510</name>
</gene>
<reference evidence="11 12" key="1">
    <citation type="submission" date="2017-11" db="EMBL/GenBank/DDBJ databases">
        <title>Draft genome sequence of environmental isolate Aeromonas lusitania sp. nov. MDC 2473.</title>
        <authorList>
            <person name="Colston S.M."/>
            <person name="Navarro A."/>
            <person name="Martinez-Murcia A.J."/>
            <person name="Graf J."/>
        </authorList>
    </citation>
    <scope>NUCLEOTIDE SEQUENCE [LARGE SCALE GENOMIC DNA]</scope>
    <source>
        <strain evidence="11 12">MDC 2473</strain>
    </source>
</reference>
<keyword evidence="6 7" id="KW-0472">Membrane</keyword>
<dbReference type="SUPFAM" id="SSF103088">
    <property type="entry name" value="OmpA-like"/>
    <property type="match status" value="1"/>
</dbReference>
<keyword evidence="12" id="KW-1185">Reference proteome</keyword>